<dbReference type="PANTHER" id="PTHR12270">
    <property type="entry name" value="GLYCOSYLTRANSFERASE-RELATED"/>
    <property type="match status" value="1"/>
</dbReference>
<evidence type="ECO:0000256" key="6">
    <source>
        <dbReference type="ARBA" id="ARBA00023180"/>
    </source>
</evidence>
<gene>
    <name evidence="7" type="ORF">AMORRO_LOCUS15766</name>
</gene>
<dbReference type="GO" id="GO:0042285">
    <property type="term" value="F:xylosyltransferase activity"/>
    <property type="evidence" value="ECO:0007669"/>
    <property type="project" value="TreeGrafter"/>
</dbReference>
<evidence type="ECO:0000256" key="2">
    <source>
        <dbReference type="ARBA" id="ARBA00022692"/>
    </source>
</evidence>
<dbReference type="GO" id="GO:0016020">
    <property type="term" value="C:membrane"/>
    <property type="evidence" value="ECO:0007669"/>
    <property type="project" value="UniProtKB-SubCell"/>
</dbReference>
<keyword evidence="2" id="KW-0812">Transmembrane</keyword>
<dbReference type="InterPro" id="IPR051292">
    <property type="entry name" value="Xyl/GlcA_transferase"/>
</dbReference>
<keyword evidence="6" id="KW-0325">Glycoprotein</keyword>
<dbReference type="AlphaFoldDB" id="A0A9N9NUL2"/>
<dbReference type="GO" id="GO:0035269">
    <property type="term" value="P:protein O-linked glycosylation via mannose"/>
    <property type="evidence" value="ECO:0007669"/>
    <property type="project" value="TreeGrafter"/>
</dbReference>
<proteinExistence type="predicted"/>
<name>A0A9N9NUL2_9GLOM</name>
<keyword evidence="5" id="KW-0472">Membrane</keyword>
<dbReference type="OrthoDB" id="411524at2759"/>
<comment type="subcellular location">
    <subcellularLocation>
        <location evidence="1">Membrane</location>
        <topology evidence="1">Single-pass type II membrane protein</topology>
    </subcellularLocation>
</comment>
<accession>A0A9N9NUL2</accession>
<evidence type="ECO:0000313" key="7">
    <source>
        <dbReference type="EMBL" id="CAG8758603.1"/>
    </source>
</evidence>
<dbReference type="Proteomes" id="UP000789342">
    <property type="component" value="Unassembled WGS sequence"/>
</dbReference>
<keyword evidence="4" id="KW-1133">Transmembrane helix</keyword>
<evidence type="ECO:0000256" key="3">
    <source>
        <dbReference type="ARBA" id="ARBA00022968"/>
    </source>
</evidence>
<keyword evidence="8" id="KW-1185">Reference proteome</keyword>
<reference evidence="7" key="1">
    <citation type="submission" date="2021-06" db="EMBL/GenBank/DDBJ databases">
        <authorList>
            <person name="Kallberg Y."/>
            <person name="Tangrot J."/>
            <person name="Rosling A."/>
        </authorList>
    </citation>
    <scope>NUCLEOTIDE SEQUENCE</scope>
    <source>
        <strain evidence="7">CL551</strain>
    </source>
</reference>
<evidence type="ECO:0000256" key="5">
    <source>
        <dbReference type="ARBA" id="ARBA00023136"/>
    </source>
</evidence>
<dbReference type="EMBL" id="CAJVPV010039536">
    <property type="protein sequence ID" value="CAG8758603.1"/>
    <property type="molecule type" value="Genomic_DNA"/>
</dbReference>
<protein>
    <submittedName>
        <fullName evidence="7">6349_t:CDS:1</fullName>
    </submittedName>
</protein>
<evidence type="ECO:0000313" key="8">
    <source>
        <dbReference type="Proteomes" id="UP000789342"/>
    </source>
</evidence>
<dbReference type="Pfam" id="PF13896">
    <property type="entry name" value="Glyco_transf_49"/>
    <property type="match status" value="1"/>
</dbReference>
<evidence type="ECO:0000256" key="1">
    <source>
        <dbReference type="ARBA" id="ARBA00004606"/>
    </source>
</evidence>
<feature type="non-terminal residue" evidence="7">
    <location>
        <position position="293"/>
    </location>
</feature>
<comment type="caution">
    <text evidence="7">The sequence shown here is derived from an EMBL/GenBank/DDBJ whole genome shotgun (WGS) entry which is preliminary data.</text>
</comment>
<sequence length="293" mass="35058">LVTNYQGPISVTIHVNDDEESRDKLLSSLHVLYDSNPYMKKFVDVHLVVDKFERQFNMWRNVAKFFSRTNYVMMLDVDFHPCTNFRKTILESPEIMRKLRAGNTALVVPAFEYVKLKEGLDYTTFPKKKKDLLELVNSKRIDMFHASWKPGHGSSNYSFWYRTDKIYEVTKYHYQYEPYVIFPKDSVWCDERFVGYGANKAACLFELYLSGVDYWVLPEDFLIHQTHEYLEHARKHERRLNRKLYDNFREELCFRYSKNFILNGEWNTSKADNLKETCHKIRGFSQAIKYFAS</sequence>
<keyword evidence="3" id="KW-0735">Signal-anchor</keyword>
<organism evidence="7 8">
    <name type="scientific">Acaulospora morrowiae</name>
    <dbReference type="NCBI Taxonomy" id="94023"/>
    <lineage>
        <taxon>Eukaryota</taxon>
        <taxon>Fungi</taxon>
        <taxon>Fungi incertae sedis</taxon>
        <taxon>Mucoromycota</taxon>
        <taxon>Glomeromycotina</taxon>
        <taxon>Glomeromycetes</taxon>
        <taxon>Diversisporales</taxon>
        <taxon>Acaulosporaceae</taxon>
        <taxon>Acaulospora</taxon>
    </lineage>
</organism>
<evidence type="ECO:0000256" key="4">
    <source>
        <dbReference type="ARBA" id="ARBA00022989"/>
    </source>
</evidence>
<dbReference type="GO" id="GO:0015020">
    <property type="term" value="F:glucuronosyltransferase activity"/>
    <property type="evidence" value="ECO:0007669"/>
    <property type="project" value="TreeGrafter"/>
</dbReference>
<dbReference type="PANTHER" id="PTHR12270:SF25">
    <property type="entry name" value="GLYCOSYLTRANSFERASE-LIKE PROTEIN LARGE"/>
    <property type="match status" value="1"/>
</dbReference>